<dbReference type="SUPFAM" id="SSF50494">
    <property type="entry name" value="Trypsin-like serine proteases"/>
    <property type="match status" value="1"/>
</dbReference>
<dbReference type="Gene3D" id="2.40.10.10">
    <property type="entry name" value="Trypsin-like serine proteases"/>
    <property type="match status" value="1"/>
</dbReference>
<evidence type="ECO:0000259" key="5">
    <source>
        <dbReference type="PROSITE" id="PS50240"/>
    </source>
</evidence>
<keyword evidence="1" id="KW-1015">Disulfide bond</keyword>
<dbReference type="InterPro" id="IPR009003">
    <property type="entry name" value="Peptidase_S1_PA"/>
</dbReference>
<keyword evidence="7" id="KW-1185">Reference proteome</keyword>
<feature type="region of interest" description="Disordered" evidence="3">
    <location>
        <begin position="87"/>
        <end position="121"/>
    </location>
</feature>
<evidence type="ECO:0000313" key="7">
    <source>
        <dbReference type="Proteomes" id="UP000198287"/>
    </source>
</evidence>
<evidence type="ECO:0000256" key="4">
    <source>
        <dbReference type="SAM" id="SignalP"/>
    </source>
</evidence>
<evidence type="ECO:0000256" key="1">
    <source>
        <dbReference type="ARBA" id="ARBA00023157"/>
    </source>
</evidence>
<dbReference type="InterPro" id="IPR001254">
    <property type="entry name" value="Trypsin_dom"/>
</dbReference>
<gene>
    <name evidence="6" type="ORF">Fcan01_09710</name>
</gene>
<dbReference type="AlphaFoldDB" id="A0A226EIX7"/>
<comment type="caution">
    <text evidence="6">The sequence shown here is derived from an EMBL/GenBank/DDBJ whole genome shotgun (WGS) entry which is preliminary data.</text>
</comment>
<feature type="domain" description="Peptidase S1" evidence="5">
    <location>
        <begin position="229"/>
        <end position="492"/>
    </location>
</feature>
<dbReference type="GO" id="GO:0004252">
    <property type="term" value="F:serine-type endopeptidase activity"/>
    <property type="evidence" value="ECO:0007669"/>
    <property type="project" value="InterPro"/>
</dbReference>
<evidence type="ECO:0000256" key="2">
    <source>
        <dbReference type="ARBA" id="ARBA00024195"/>
    </source>
</evidence>
<name>A0A226EIX7_FOLCA</name>
<dbReference type="PROSITE" id="PS50240">
    <property type="entry name" value="TRYPSIN_DOM"/>
    <property type="match status" value="1"/>
</dbReference>
<keyword evidence="6" id="KW-0645">Protease</keyword>
<evidence type="ECO:0000256" key="3">
    <source>
        <dbReference type="SAM" id="MobiDB-lite"/>
    </source>
</evidence>
<sequence>MDLLILLFSVVAVVKGLPVVDKGVFVITGVKTCGGMGGYCILGGDCTVDKEFVADEDGHCDGLRKAFTPRAFFVCCKLLGGVTDNTTSTTTPISTPTTTPTSSISIESVEEDESKSVEEPGSNSIEDLVTMTTVEDNIMTTTTEISTKLPELVTMTTKLLDVTTLTQETTAAMTTTTSTPPGNNNKTETMETTVVVTETSVNTHTHYSSCLNNRINRLAAKSTTQQICWTGALTRTPLNNHTHQNHTPSTTTYSDPGTFLCSGALISSTILVTTATCVSRLFGQDLKQFKVVLGSRRLIHPMNGWSQGWYRDVEELVIHEEYGVYGGVVRVNDVAIVKLSPPSSPGESFCTVCLEDTPNSDHSGEGCIVSGFSHPTSSAAVVGEPSDLHEAEQLLESPETCSAALGNYSKNISPHFRHDFKEDGLLCASGKPQAEACFSPRDAGSPLACPDSGGYRLVGLFSSGFHCGTKSMPVLYTNVGSGGLLRWVRRFL</sequence>
<dbReference type="InterPro" id="IPR043504">
    <property type="entry name" value="Peptidase_S1_PA_chymotrypsin"/>
</dbReference>
<feature type="signal peptide" evidence="4">
    <location>
        <begin position="1"/>
        <end position="16"/>
    </location>
</feature>
<dbReference type="Pfam" id="PF00089">
    <property type="entry name" value="Trypsin"/>
    <property type="match status" value="1"/>
</dbReference>
<dbReference type="Proteomes" id="UP000198287">
    <property type="component" value="Unassembled WGS sequence"/>
</dbReference>
<dbReference type="InterPro" id="IPR051487">
    <property type="entry name" value="Ser/Thr_Proteases_Immune/Dev"/>
</dbReference>
<dbReference type="SMART" id="SM00020">
    <property type="entry name" value="Tryp_SPc"/>
    <property type="match status" value="1"/>
</dbReference>
<feature type="compositionally biased region" description="Low complexity" evidence="3">
    <location>
        <begin position="87"/>
        <end position="107"/>
    </location>
</feature>
<protein>
    <submittedName>
        <fullName evidence="6">Serine protease 45</fullName>
    </submittedName>
</protein>
<dbReference type="EMBL" id="LNIX01000004">
    <property type="protein sequence ID" value="OXA56496.1"/>
    <property type="molecule type" value="Genomic_DNA"/>
</dbReference>
<reference evidence="6 7" key="1">
    <citation type="submission" date="2015-12" db="EMBL/GenBank/DDBJ databases">
        <title>The genome of Folsomia candida.</title>
        <authorList>
            <person name="Faddeeva A."/>
            <person name="Derks M.F."/>
            <person name="Anvar Y."/>
            <person name="Smit S."/>
            <person name="Van Straalen N."/>
            <person name="Roelofs D."/>
        </authorList>
    </citation>
    <scope>NUCLEOTIDE SEQUENCE [LARGE SCALE GENOMIC DNA]</scope>
    <source>
        <strain evidence="6 7">VU population</strain>
        <tissue evidence="6">Whole body</tissue>
    </source>
</reference>
<dbReference type="GO" id="GO:0006508">
    <property type="term" value="P:proteolysis"/>
    <property type="evidence" value="ECO:0007669"/>
    <property type="project" value="UniProtKB-KW"/>
</dbReference>
<comment type="similarity">
    <text evidence="2">Belongs to the peptidase S1 family. CLIP subfamily.</text>
</comment>
<evidence type="ECO:0000313" key="6">
    <source>
        <dbReference type="EMBL" id="OXA56496.1"/>
    </source>
</evidence>
<dbReference type="OrthoDB" id="6380398at2759"/>
<dbReference type="PANTHER" id="PTHR24256">
    <property type="entry name" value="TRYPTASE-RELATED"/>
    <property type="match status" value="1"/>
</dbReference>
<organism evidence="6 7">
    <name type="scientific">Folsomia candida</name>
    <name type="common">Springtail</name>
    <dbReference type="NCBI Taxonomy" id="158441"/>
    <lineage>
        <taxon>Eukaryota</taxon>
        <taxon>Metazoa</taxon>
        <taxon>Ecdysozoa</taxon>
        <taxon>Arthropoda</taxon>
        <taxon>Hexapoda</taxon>
        <taxon>Collembola</taxon>
        <taxon>Entomobryomorpha</taxon>
        <taxon>Isotomoidea</taxon>
        <taxon>Isotomidae</taxon>
        <taxon>Proisotominae</taxon>
        <taxon>Folsomia</taxon>
    </lineage>
</organism>
<keyword evidence="6" id="KW-0378">Hydrolase</keyword>
<accession>A0A226EIX7</accession>
<dbReference type="STRING" id="158441.A0A226EIX7"/>
<feature type="chain" id="PRO_5013279758" evidence="4">
    <location>
        <begin position="17"/>
        <end position="492"/>
    </location>
</feature>
<keyword evidence="4" id="KW-0732">Signal</keyword>
<proteinExistence type="inferred from homology"/>